<accession>K0SIH5</accession>
<evidence type="ECO:0000256" key="1">
    <source>
        <dbReference type="SAM" id="MobiDB-lite"/>
    </source>
</evidence>
<dbReference type="EMBL" id="AGNL01025647">
    <property type="protein sequence ID" value="EJK58302.1"/>
    <property type="molecule type" value="Genomic_DNA"/>
</dbReference>
<evidence type="ECO:0000313" key="2">
    <source>
        <dbReference type="EMBL" id="EJK58302.1"/>
    </source>
</evidence>
<name>K0SIH5_THAOC</name>
<dbReference type="AlphaFoldDB" id="K0SIH5"/>
<dbReference type="Proteomes" id="UP000266841">
    <property type="component" value="Unassembled WGS sequence"/>
</dbReference>
<evidence type="ECO:0000313" key="3">
    <source>
        <dbReference type="Proteomes" id="UP000266841"/>
    </source>
</evidence>
<proteinExistence type="predicted"/>
<gene>
    <name evidence="2" type="ORF">THAOC_21584</name>
</gene>
<feature type="compositionally biased region" description="Basic residues" evidence="1">
    <location>
        <begin position="166"/>
        <end position="176"/>
    </location>
</feature>
<organism evidence="2 3">
    <name type="scientific">Thalassiosira oceanica</name>
    <name type="common">Marine diatom</name>
    <dbReference type="NCBI Taxonomy" id="159749"/>
    <lineage>
        <taxon>Eukaryota</taxon>
        <taxon>Sar</taxon>
        <taxon>Stramenopiles</taxon>
        <taxon>Ochrophyta</taxon>
        <taxon>Bacillariophyta</taxon>
        <taxon>Coscinodiscophyceae</taxon>
        <taxon>Thalassiosirophycidae</taxon>
        <taxon>Thalassiosirales</taxon>
        <taxon>Thalassiosiraceae</taxon>
        <taxon>Thalassiosira</taxon>
    </lineage>
</organism>
<reference evidence="2 3" key="1">
    <citation type="journal article" date="2012" name="Genome Biol.">
        <title>Genome and low-iron response of an oceanic diatom adapted to chronic iron limitation.</title>
        <authorList>
            <person name="Lommer M."/>
            <person name="Specht M."/>
            <person name="Roy A.S."/>
            <person name="Kraemer L."/>
            <person name="Andreson R."/>
            <person name="Gutowska M.A."/>
            <person name="Wolf J."/>
            <person name="Bergner S.V."/>
            <person name="Schilhabel M.B."/>
            <person name="Klostermeier U.C."/>
            <person name="Beiko R.G."/>
            <person name="Rosenstiel P."/>
            <person name="Hippler M."/>
            <person name="Laroche J."/>
        </authorList>
    </citation>
    <scope>NUCLEOTIDE SEQUENCE [LARGE SCALE GENOMIC DNA]</scope>
    <source>
        <strain evidence="2 3">CCMP1005</strain>
    </source>
</reference>
<feature type="region of interest" description="Disordered" evidence="1">
    <location>
        <begin position="152"/>
        <end position="176"/>
    </location>
</feature>
<keyword evidence="3" id="KW-1185">Reference proteome</keyword>
<comment type="caution">
    <text evidence="2">The sequence shown here is derived from an EMBL/GenBank/DDBJ whole genome shotgun (WGS) entry which is preliminary data.</text>
</comment>
<protein>
    <submittedName>
        <fullName evidence="2">Uncharacterized protein</fullName>
    </submittedName>
</protein>
<sequence>MGTRGMCVDRGKIAKHDPSRSVPWMKGGESSGVCLVCLVPLQCTSSRRPLSRVCYGSSLPPGLSLVPSTFVSMSSASRPYPSLFGHLNPSTNHYDHHAFARSPPQRRRLQEDCPCQPLEPTLIFSSSGPSRECPSSFPPLSREAIKTITPQHRRHLRVHGGVAPPRRSRHRYSAWR</sequence>